<reference evidence="1" key="1">
    <citation type="submission" date="2013-05" db="EMBL/GenBank/DDBJ databases">
        <authorList>
            <person name="Yim A.K.Y."/>
            <person name="Chan T.F."/>
            <person name="Ji K.M."/>
            <person name="Liu X.Y."/>
            <person name="Zhou J.W."/>
            <person name="Li R.Q."/>
            <person name="Yang K.Y."/>
            <person name="Li J."/>
            <person name="Li M."/>
            <person name="Law P.T.W."/>
            <person name="Wu Y.L."/>
            <person name="Cai Z.L."/>
            <person name="Qin H."/>
            <person name="Bao Y."/>
            <person name="Leung R.K.K."/>
            <person name="Ng P.K.S."/>
            <person name="Zou J."/>
            <person name="Zhong X.J."/>
            <person name="Ran P.X."/>
            <person name="Zhong N.S."/>
            <person name="Liu Z.G."/>
            <person name="Tsui S.K.W."/>
        </authorList>
    </citation>
    <scope>NUCLEOTIDE SEQUENCE</scope>
    <source>
        <strain evidence="1">Derf</strain>
        <tissue evidence="1">Whole organism</tissue>
    </source>
</reference>
<evidence type="ECO:0000313" key="2">
    <source>
        <dbReference type="Proteomes" id="UP000790347"/>
    </source>
</evidence>
<comment type="caution">
    <text evidence="1">The sequence shown here is derived from an EMBL/GenBank/DDBJ whole genome shotgun (WGS) entry which is preliminary data.</text>
</comment>
<gene>
    <name evidence="1" type="ORF">DERF_000851</name>
</gene>
<reference evidence="1" key="2">
    <citation type="journal article" date="2022" name="Res Sq">
        <title>Comparative Genomics Reveals Insights into the Divergent Evolution of Astigmatic Mites and Household Pest Adaptations.</title>
        <authorList>
            <person name="Xiong Q."/>
            <person name="Wan A.T.-Y."/>
            <person name="Liu X.-Y."/>
            <person name="Fung C.S.-H."/>
            <person name="Xiao X."/>
            <person name="Malainual N."/>
            <person name="Hou J."/>
            <person name="Wang L."/>
            <person name="Wang M."/>
            <person name="Yang K."/>
            <person name="Cui Y."/>
            <person name="Leung E."/>
            <person name="Nong W."/>
            <person name="Shin S.-K."/>
            <person name="Au S."/>
            <person name="Jeong K.Y."/>
            <person name="Chew F.T."/>
            <person name="Hui J."/>
            <person name="Leung T.F."/>
            <person name="Tungtrongchitr A."/>
            <person name="Zhong N."/>
            <person name="Liu Z."/>
            <person name="Tsui S."/>
        </authorList>
    </citation>
    <scope>NUCLEOTIDE SEQUENCE</scope>
    <source>
        <strain evidence="1">Derf</strain>
        <tissue evidence="1">Whole organism</tissue>
    </source>
</reference>
<name>A0A922I887_DERFA</name>
<dbReference type="AlphaFoldDB" id="A0A922I887"/>
<dbReference type="Proteomes" id="UP000790347">
    <property type="component" value="Unassembled WGS sequence"/>
</dbReference>
<keyword evidence="2" id="KW-1185">Reference proteome</keyword>
<dbReference type="EMBL" id="ASGP02000001">
    <property type="protein sequence ID" value="KAH9526789.1"/>
    <property type="molecule type" value="Genomic_DNA"/>
</dbReference>
<evidence type="ECO:0000313" key="1">
    <source>
        <dbReference type="EMBL" id="KAH9526789.1"/>
    </source>
</evidence>
<proteinExistence type="predicted"/>
<sequence>MFIGGSHSVSRKFVLMIKNTVLFFISEKRFNNVVTVLGRGCLREPPWSEPRHIIGNVVSLLVICCVGVNDMVKNR</sequence>
<organism evidence="1 2">
    <name type="scientific">Dermatophagoides farinae</name>
    <name type="common">American house dust mite</name>
    <dbReference type="NCBI Taxonomy" id="6954"/>
    <lineage>
        <taxon>Eukaryota</taxon>
        <taxon>Metazoa</taxon>
        <taxon>Ecdysozoa</taxon>
        <taxon>Arthropoda</taxon>
        <taxon>Chelicerata</taxon>
        <taxon>Arachnida</taxon>
        <taxon>Acari</taxon>
        <taxon>Acariformes</taxon>
        <taxon>Sarcoptiformes</taxon>
        <taxon>Astigmata</taxon>
        <taxon>Psoroptidia</taxon>
        <taxon>Analgoidea</taxon>
        <taxon>Pyroglyphidae</taxon>
        <taxon>Dermatophagoidinae</taxon>
        <taxon>Dermatophagoides</taxon>
    </lineage>
</organism>
<protein>
    <submittedName>
        <fullName evidence="1">Uncharacterized protein</fullName>
    </submittedName>
</protein>
<accession>A0A922I887</accession>